<evidence type="ECO:0000313" key="2">
    <source>
        <dbReference type="Proteomes" id="UP000798662"/>
    </source>
</evidence>
<gene>
    <name evidence="1" type="ORF">I4F81_004951</name>
</gene>
<accession>A0ACC3BXW5</accession>
<organism evidence="1 2">
    <name type="scientific">Pyropia yezoensis</name>
    <name type="common">Susabi-nori</name>
    <name type="synonym">Porphyra yezoensis</name>
    <dbReference type="NCBI Taxonomy" id="2788"/>
    <lineage>
        <taxon>Eukaryota</taxon>
        <taxon>Rhodophyta</taxon>
        <taxon>Bangiophyceae</taxon>
        <taxon>Bangiales</taxon>
        <taxon>Bangiaceae</taxon>
        <taxon>Pyropia</taxon>
    </lineage>
</organism>
<proteinExistence type="predicted"/>
<sequence>MSERAPAEAPAPEPTAAVTARLAATTLEPTAAGEATPPATDTGGMAAPQVSREKRPLNFFIGLAKKFLVNEEEVELSGLGLAVTTVVTVAEILKSSGYVDIVRIETSLVDMREEGRSTLPKAKIQIWIRKSDQSRRAAQLQGGVDHSTVARRASQCVVAEG</sequence>
<protein>
    <submittedName>
        <fullName evidence="1">Uncharacterized protein</fullName>
    </submittedName>
</protein>
<dbReference type="Proteomes" id="UP000798662">
    <property type="component" value="Chromosome 1"/>
</dbReference>
<comment type="caution">
    <text evidence="1">The sequence shown here is derived from an EMBL/GenBank/DDBJ whole genome shotgun (WGS) entry which is preliminary data.</text>
</comment>
<keyword evidence="2" id="KW-1185">Reference proteome</keyword>
<reference evidence="1" key="1">
    <citation type="submission" date="2019-11" db="EMBL/GenBank/DDBJ databases">
        <title>Nori genome reveals adaptations in red seaweeds to the harsh intertidal environment.</title>
        <authorList>
            <person name="Wang D."/>
            <person name="Mao Y."/>
        </authorList>
    </citation>
    <scope>NUCLEOTIDE SEQUENCE</scope>
    <source>
        <tissue evidence="1">Gametophyte</tissue>
    </source>
</reference>
<name>A0ACC3BXW5_PYRYE</name>
<dbReference type="EMBL" id="CM020618">
    <property type="protein sequence ID" value="KAK1862377.1"/>
    <property type="molecule type" value="Genomic_DNA"/>
</dbReference>
<evidence type="ECO:0000313" key="1">
    <source>
        <dbReference type="EMBL" id="KAK1862377.1"/>
    </source>
</evidence>